<comment type="caution">
    <text evidence="1">The sequence shown here is derived from an EMBL/GenBank/DDBJ whole genome shotgun (WGS) entry which is preliminary data.</text>
</comment>
<dbReference type="AlphaFoldDB" id="A0A371IKX0"/>
<evidence type="ECO:0008006" key="3">
    <source>
        <dbReference type="Google" id="ProtNLM"/>
    </source>
</evidence>
<sequence length="64" mass="7507">MYGYTQDDIDLMMSHINSYAREKYACKSPTELFVDMFGEDVLHLLRQQIIQKGKIILKPSLLKK</sequence>
<proteinExistence type="predicted"/>
<protein>
    <recommendedName>
        <fullName evidence="3">IS30 family transposase</fullName>
    </recommendedName>
</protein>
<dbReference type="Proteomes" id="UP000093352">
    <property type="component" value="Unassembled WGS sequence"/>
</dbReference>
<gene>
    <name evidence="1" type="ORF">BBG48_006310</name>
</gene>
<accession>A0A371IKX0</accession>
<evidence type="ECO:0000313" key="2">
    <source>
        <dbReference type="Proteomes" id="UP000093352"/>
    </source>
</evidence>
<organism evidence="1 2">
    <name type="scientific">Criibacterium bergeronii</name>
    <dbReference type="NCBI Taxonomy" id="1871336"/>
    <lineage>
        <taxon>Bacteria</taxon>
        <taxon>Bacillati</taxon>
        <taxon>Bacillota</taxon>
        <taxon>Clostridia</taxon>
        <taxon>Peptostreptococcales</taxon>
        <taxon>Filifactoraceae</taxon>
        <taxon>Criibacterium</taxon>
    </lineage>
</organism>
<name>A0A371IKX0_9FIRM</name>
<dbReference type="EMBL" id="MBEW02000011">
    <property type="protein sequence ID" value="RDY21137.1"/>
    <property type="molecule type" value="Genomic_DNA"/>
</dbReference>
<keyword evidence="2" id="KW-1185">Reference proteome</keyword>
<evidence type="ECO:0000313" key="1">
    <source>
        <dbReference type="EMBL" id="RDY21137.1"/>
    </source>
</evidence>
<reference evidence="1 2" key="1">
    <citation type="journal article" date="2016" name="Genome Announc.">
        <title>Draft Genome Sequence of Criibacterium bergeronii gen. nov., sp. nov., Strain CCRI-22567T, Isolated from a Vaginal Sample from a Woman with Bacterial Vaginosis.</title>
        <authorList>
            <person name="Maheux A.F."/>
            <person name="Berube E."/>
            <person name="Boudreau D.K."/>
            <person name="Raymond F."/>
            <person name="Corbeil J."/>
            <person name="Roy P.H."/>
            <person name="Boissinot M."/>
            <person name="Omar R.F."/>
        </authorList>
    </citation>
    <scope>NUCLEOTIDE SEQUENCE [LARGE SCALE GENOMIC DNA]</scope>
    <source>
        <strain evidence="1 2">CCRI-22567</strain>
    </source>
</reference>